<dbReference type="SUPFAM" id="SSF55120">
    <property type="entry name" value="Pseudouridine synthase"/>
    <property type="match status" value="1"/>
</dbReference>
<keyword evidence="3" id="KW-1185">Reference proteome</keyword>
<dbReference type="PROSITE" id="PS50206">
    <property type="entry name" value="RHODANESE_3"/>
    <property type="match status" value="1"/>
</dbReference>
<dbReference type="Pfam" id="PF17773">
    <property type="entry name" value="UPF0176_N"/>
    <property type="match status" value="1"/>
</dbReference>
<dbReference type="InterPro" id="IPR020936">
    <property type="entry name" value="TrhO"/>
</dbReference>
<dbReference type="SUPFAM" id="SSF52821">
    <property type="entry name" value="Rhodanese/Cell cycle control phosphatase"/>
    <property type="match status" value="1"/>
</dbReference>
<evidence type="ECO:0000313" key="3">
    <source>
        <dbReference type="Proteomes" id="UP001530400"/>
    </source>
</evidence>
<dbReference type="Pfam" id="PF00849">
    <property type="entry name" value="PseudoU_synth_2"/>
    <property type="match status" value="1"/>
</dbReference>
<comment type="caution">
    <text evidence="2">The sequence shown here is derived from an EMBL/GenBank/DDBJ whole genome shotgun (WGS) entry which is preliminary data.</text>
</comment>
<dbReference type="PANTHER" id="PTHR43268">
    <property type="entry name" value="THIOSULFATE SULFURTRANSFERASE/RHODANESE-LIKE DOMAIN-CONTAINING PROTEIN 2"/>
    <property type="match status" value="1"/>
</dbReference>
<dbReference type="InterPro" id="IPR022111">
    <property type="entry name" value="Rhodanese_C"/>
</dbReference>
<dbReference type="Gene3D" id="3.30.70.100">
    <property type="match status" value="1"/>
</dbReference>
<dbReference type="InterPro" id="IPR006145">
    <property type="entry name" value="PsdUridine_synth_RsuA/RluA"/>
</dbReference>
<dbReference type="SMART" id="SM00450">
    <property type="entry name" value="RHOD"/>
    <property type="match status" value="1"/>
</dbReference>
<accession>A0ABD3N0C2</accession>
<dbReference type="AlphaFoldDB" id="A0ABD3N0C2"/>
<dbReference type="InterPro" id="IPR040503">
    <property type="entry name" value="TRHO_N"/>
</dbReference>
<dbReference type="Gene3D" id="3.40.250.10">
    <property type="entry name" value="Rhodanese-like domain"/>
    <property type="match status" value="1"/>
</dbReference>
<proteinExistence type="predicted"/>
<evidence type="ECO:0000313" key="2">
    <source>
        <dbReference type="EMBL" id="KAL3769593.1"/>
    </source>
</evidence>
<dbReference type="InterPro" id="IPR001763">
    <property type="entry name" value="Rhodanese-like_dom"/>
</dbReference>
<gene>
    <name evidence="2" type="ORF">ACHAWO_011539</name>
</gene>
<dbReference type="Gene3D" id="3.30.2350.10">
    <property type="entry name" value="Pseudouridine synthase"/>
    <property type="match status" value="1"/>
</dbReference>
<protein>
    <recommendedName>
        <fullName evidence="1">Rhodanese domain-containing protein</fullName>
    </recommendedName>
</protein>
<reference evidence="2 3" key="1">
    <citation type="submission" date="2024-10" db="EMBL/GenBank/DDBJ databases">
        <title>Updated reference genomes for cyclostephanoid diatoms.</title>
        <authorList>
            <person name="Roberts W.R."/>
            <person name="Alverson A.J."/>
        </authorList>
    </citation>
    <scope>NUCLEOTIDE SEQUENCE [LARGE SCALE GENOMIC DNA]</scope>
    <source>
        <strain evidence="2 3">AJA010-31</strain>
    </source>
</reference>
<dbReference type="Pfam" id="PF12368">
    <property type="entry name" value="Rhodanese_C"/>
    <property type="match status" value="1"/>
</dbReference>
<feature type="domain" description="Rhodanese" evidence="1">
    <location>
        <begin position="212"/>
        <end position="330"/>
    </location>
</feature>
<dbReference type="Proteomes" id="UP001530400">
    <property type="component" value="Unassembled WGS sequence"/>
</dbReference>
<sequence>MSTHCILFYKYHPLTSCPTTLELYRLAHEKFCKSLHLTGRILIGLSEEGEGINGTLAGGRNELSIYVNYVCGNEYSRVGDGDKYKAAAEAFRKESRDFFNKIGKEELVFHEVDFKWSSRSTHEPEETAQESKDVAVTKSKDQEVWFPDLNIKIVKEIISTGGAFSNITTKETSVGYLTPKEWHEEMKKLQEQKQCLTDVNGTSGQVATGKEDEVETILIDVRNHKECQIGTFLPGVAIDPNTRTFSQFPKWVKEHSACAGGGEGNKEVKSTASASDTSLDNKRILLYCTGGIRCEKASAFVRQMVPSNRGVYHLKGGIHKYLEEFGSKDGECAFVGKNFVFDRRGAMSGADCLDGVKSDNGEKVVGQCMYCGKPHDTFLPENVCTVCREPVLVCPNCVDDLRNKQSILRGLEDKQNMRVEFHCEDHFQAKTCYYTSLIGFTALELNDQIQQLQLYTKQFEGIGKKGKQKRRTIRKQIEKIEAFIKAKEGGVRSMEFETELQCRNCGSSTCSGGCWGFHGGNTRMINREKAESIAASQKSSICASINYQKVRTRVPSNQRPMKRLKREKELAEVERLQLCKPASDYKLPNGLRVPPPSIRVLRSSVKGKWCGKSLQEVMSTEFHEFDNRDWLDQVISAGLLRINGISVAKIAEDFNQNASGIVLKNMDTIERVVHWHEPPICVHDSISFTKHTMPKEVLATTDSDTSSLPCLYCVNKPSTVPVHPAGPYYANSLLLQLEAQEGLMPKSLIPCHRIDRCTSGVLLCTDDTNVARVIQGAMTSSEPGAIKKLYVARVKGKFPSSSSEGLVNSIVDASLTWHENVLEVDAPIAVQLSGNAGSNVSDETFGMMHRIVSSEGKHAISRFKLLSYDAKTDQSLVSCAPITGRGHQLRVHLQLIGHPIHNDVEYGGFLDFKYVDIQEKQSIESILNASKESTCLMDESVTEDEAKCAIAMCKCCSAGAEGVKVSFHSAQLLGGGHAIDLHACKYYVGLRQKGINEEEARMHDMVFTVSLPMWALEFQDFAQDEIDWLK</sequence>
<dbReference type="InterPro" id="IPR020103">
    <property type="entry name" value="PsdUridine_synth_cat_dom_sf"/>
</dbReference>
<dbReference type="EMBL" id="JALLPJ020001329">
    <property type="protein sequence ID" value="KAL3769593.1"/>
    <property type="molecule type" value="Genomic_DNA"/>
</dbReference>
<evidence type="ECO:0000259" key="1">
    <source>
        <dbReference type="PROSITE" id="PS50206"/>
    </source>
</evidence>
<organism evidence="2 3">
    <name type="scientific">Cyclotella atomus</name>
    <dbReference type="NCBI Taxonomy" id="382360"/>
    <lineage>
        <taxon>Eukaryota</taxon>
        <taxon>Sar</taxon>
        <taxon>Stramenopiles</taxon>
        <taxon>Ochrophyta</taxon>
        <taxon>Bacillariophyta</taxon>
        <taxon>Coscinodiscophyceae</taxon>
        <taxon>Thalassiosirophycidae</taxon>
        <taxon>Stephanodiscales</taxon>
        <taxon>Stephanodiscaceae</taxon>
        <taxon>Cyclotella</taxon>
    </lineage>
</organism>
<dbReference type="InterPro" id="IPR036873">
    <property type="entry name" value="Rhodanese-like_dom_sf"/>
</dbReference>
<dbReference type="PANTHER" id="PTHR43268:SF6">
    <property type="entry name" value="THIOSULFATE SULFURTRANSFERASE_RHODANESE-LIKE DOMAIN-CONTAINING PROTEIN 2"/>
    <property type="match status" value="1"/>
</dbReference>
<name>A0ABD3N0C2_9STRA</name>